<gene>
    <name evidence="2" type="ORF">GCM10023100_02880</name>
</gene>
<dbReference type="SUPFAM" id="SSF53187">
    <property type="entry name" value="Zn-dependent exopeptidases"/>
    <property type="match status" value="1"/>
</dbReference>
<dbReference type="EMBL" id="BAABFF010000001">
    <property type="protein sequence ID" value="GAA4563518.1"/>
    <property type="molecule type" value="Genomic_DNA"/>
</dbReference>
<evidence type="ECO:0008006" key="4">
    <source>
        <dbReference type="Google" id="ProtNLM"/>
    </source>
</evidence>
<evidence type="ECO:0000313" key="2">
    <source>
        <dbReference type="EMBL" id="GAA4563518.1"/>
    </source>
</evidence>
<keyword evidence="3" id="KW-1185">Reference proteome</keyword>
<sequence>MSALFTGRYRELLLDLLRLPSVNPLETGPDDPPSRLPELLGRYAAAAAEAGFRTVRLAAPPADCLDRPGVPATVRAAARDPRFLAGQPSLLLRLGPERARADTVMFNVHLDTVAGHTPPDYDGTRFTGRGAVDAKGPAVALLAGLAAAAAHPAVGRDVTVVVQAVAGEEGGALGTYGTRPLMEAGHHGRLNVFCEPTGLRALPRATAAMTARITVAGEDAVDDHPDAGHNATVLLGFLAQHLAARLDGAVPGARVCVAGLHTGHTHNRVHGTGTLLLNLSYRTTADGDRLKTAVTRQLAEGLDRFAELFAAGREFARTARDAARVTRLGWDKQGLPALDNRDPWAEALLTRAGARPRPTIPASPATPSGRRASRTRSPWCWVPATSPPTARTRPASSWTSPTWRTSPRWSGGSSRPSRTERVRRWREPDARRRDRGDPLRTAPTCTRTDPYKNRPPSPKESG</sequence>
<dbReference type="RefSeq" id="WP_346075077.1">
    <property type="nucleotide sequence ID" value="NZ_BAABFF010000001.1"/>
</dbReference>
<dbReference type="InterPro" id="IPR002933">
    <property type="entry name" value="Peptidase_M20"/>
</dbReference>
<dbReference type="Proteomes" id="UP001500691">
    <property type="component" value="Unassembled WGS sequence"/>
</dbReference>
<dbReference type="PANTHER" id="PTHR43808">
    <property type="entry name" value="ACETYLORNITHINE DEACETYLASE"/>
    <property type="match status" value="1"/>
</dbReference>
<feature type="compositionally biased region" description="Low complexity" evidence="1">
    <location>
        <begin position="383"/>
        <end position="416"/>
    </location>
</feature>
<dbReference type="Gene3D" id="3.40.630.10">
    <property type="entry name" value="Zn peptidases"/>
    <property type="match status" value="1"/>
</dbReference>
<evidence type="ECO:0000256" key="1">
    <source>
        <dbReference type="SAM" id="MobiDB-lite"/>
    </source>
</evidence>
<accession>A0ABP8S9G2</accession>
<protein>
    <recommendedName>
        <fullName evidence="4">M20/M25/M40 family metallo-hydrolase</fullName>
    </recommendedName>
</protein>
<feature type="compositionally biased region" description="Basic and acidic residues" evidence="1">
    <location>
        <begin position="417"/>
        <end position="438"/>
    </location>
</feature>
<comment type="caution">
    <text evidence="2">The sequence shown here is derived from an EMBL/GenBank/DDBJ whole genome shotgun (WGS) entry which is preliminary data.</text>
</comment>
<dbReference type="Pfam" id="PF01546">
    <property type="entry name" value="Peptidase_M20"/>
    <property type="match status" value="1"/>
</dbReference>
<organism evidence="2 3">
    <name type="scientific">Actinocorallia cavernae</name>
    <dbReference type="NCBI Taxonomy" id="328075"/>
    <lineage>
        <taxon>Bacteria</taxon>
        <taxon>Bacillati</taxon>
        <taxon>Actinomycetota</taxon>
        <taxon>Actinomycetes</taxon>
        <taxon>Streptosporangiales</taxon>
        <taxon>Thermomonosporaceae</taxon>
        <taxon>Actinocorallia</taxon>
    </lineage>
</organism>
<evidence type="ECO:0000313" key="3">
    <source>
        <dbReference type="Proteomes" id="UP001500691"/>
    </source>
</evidence>
<feature type="compositionally biased region" description="Pro residues" evidence="1">
    <location>
        <begin position="453"/>
        <end position="462"/>
    </location>
</feature>
<name>A0ABP8S9G2_9ACTN</name>
<feature type="region of interest" description="Disordered" evidence="1">
    <location>
        <begin position="350"/>
        <end position="462"/>
    </location>
</feature>
<proteinExistence type="predicted"/>
<dbReference type="InterPro" id="IPR050072">
    <property type="entry name" value="Peptidase_M20A"/>
</dbReference>
<reference evidence="3" key="1">
    <citation type="journal article" date="2019" name="Int. J. Syst. Evol. Microbiol.">
        <title>The Global Catalogue of Microorganisms (GCM) 10K type strain sequencing project: providing services to taxonomists for standard genome sequencing and annotation.</title>
        <authorList>
            <consortium name="The Broad Institute Genomics Platform"/>
            <consortium name="The Broad Institute Genome Sequencing Center for Infectious Disease"/>
            <person name="Wu L."/>
            <person name="Ma J."/>
        </authorList>
    </citation>
    <scope>NUCLEOTIDE SEQUENCE [LARGE SCALE GENOMIC DNA]</scope>
    <source>
        <strain evidence="3">JCM 13278</strain>
    </source>
</reference>